<evidence type="ECO:0000256" key="1">
    <source>
        <dbReference type="SAM" id="MobiDB-lite"/>
    </source>
</evidence>
<dbReference type="Proteomes" id="UP000621510">
    <property type="component" value="Unassembled WGS sequence"/>
</dbReference>
<sequence length="134" mass="13508">MTVTAKDPAKAARLAGELGAHARNPPTNTATGYGDGMTVSRVPASPTYSALVNAASSSCLEIYGCGTAAGSAWEVRTCDGANNQQFARASNSELQVCTGLLTMCLDSNGATSPGSAVVIENCTAASVSSRRCSV</sequence>
<feature type="domain" description="Ricin B lectin" evidence="2">
    <location>
        <begin position="49"/>
        <end position="125"/>
    </location>
</feature>
<dbReference type="EMBL" id="JAERRG010000034">
    <property type="protein sequence ID" value="MBL1119639.1"/>
    <property type="molecule type" value="Genomic_DNA"/>
</dbReference>
<accession>A0ABS1Q501</accession>
<dbReference type="Pfam" id="PF00652">
    <property type="entry name" value="Ricin_B_lectin"/>
    <property type="match status" value="1"/>
</dbReference>
<evidence type="ECO:0000259" key="2">
    <source>
        <dbReference type="Pfam" id="PF00652"/>
    </source>
</evidence>
<dbReference type="InterPro" id="IPR035992">
    <property type="entry name" value="Ricin_B-like_lectins"/>
</dbReference>
<dbReference type="Gene3D" id="2.80.10.50">
    <property type="match status" value="1"/>
</dbReference>
<gene>
    <name evidence="3" type="ORF">JK364_46045</name>
</gene>
<dbReference type="InterPro" id="IPR000772">
    <property type="entry name" value="Ricin_B_lectin"/>
</dbReference>
<comment type="caution">
    <text evidence="3">The sequence shown here is derived from an EMBL/GenBank/DDBJ whole genome shotgun (WGS) entry which is preliminary data.</text>
</comment>
<organism evidence="3 4">
    <name type="scientific">Streptomyces endocoffeicus</name>
    <dbReference type="NCBI Taxonomy" id="2898945"/>
    <lineage>
        <taxon>Bacteria</taxon>
        <taxon>Bacillati</taxon>
        <taxon>Actinomycetota</taxon>
        <taxon>Actinomycetes</taxon>
        <taxon>Kitasatosporales</taxon>
        <taxon>Streptomycetaceae</taxon>
        <taxon>Streptomyces</taxon>
    </lineage>
</organism>
<dbReference type="PROSITE" id="PS50231">
    <property type="entry name" value="RICIN_B_LECTIN"/>
    <property type="match status" value="1"/>
</dbReference>
<evidence type="ECO:0000313" key="3">
    <source>
        <dbReference type="EMBL" id="MBL1119639.1"/>
    </source>
</evidence>
<proteinExistence type="predicted"/>
<evidence type="ECO:0000313" key="4">
    <source>
        <dbReference type="Proteomes" id="UP000621510"/>
    </source>
</evidence>
<protein>
    <submittedName>
        <fullName evidence="3">RICIN domain-containing protein</fullName>
    </submittedName>
</protein>
<dbReference type="RefSeq" id="WP_201857413.1">
    <property type="nucleotide sequence ID" value="NZ_JAERRG010000034.1"/>
</dbReference>
<name>A0ABS1Q501_9ACTN</name>
<dbReference type="SUPFAM" id="SSF50370">
    <property type="entry name" value="Ricin B-like lectins"/>
    <property type="match status" value="1"/>
</dbReference>
<keyword evidence="4" id="KW-1185">Reference proteome</keyword>
<feature type="region of interest" description="Disordered" evidence="1">
    <location>
        <begin position="16"/>
        <end position="36"/>
    </location>
</feature>
<reference evidence="3 4" key="1">
    <citation type="submission" date="2021-01" db="EMBL/GenBank/DDBJ databases">
        <title>WGS of actinomycetes isolated from Thailand.</title>
        <authorList>
            <person name="Thawai C."/>
        </authorList>
    </citation>
    <scope>NUCLEOTIDE SEQUENCE [LARGE SCALE GENOMIC DNA]</scope>
    <source>
        <strain evidence="3 4">CA3R110</strain>
    </source>
</reference>